<name>A0ABP4M3I0_9ACTN</name>
<evidence type="ECO:0000313" key="2">
    <source>
        <dbReference type="Proteomes" id="UP001501470"/>
    </source>
</evidence>
<sequence length="90" mass="9324">MSLLSRLLPARGRSLGAITAGTGIPKPSLTAPLFHRGRLHSALSAPCRDPGVETVDLRWCADVRAILGLGYASAPLVPGIPNMVGLGARN</sequence>
<dbReference type="Proteomes" id="UP001501470">
    <property type="component" value="Unassembled WGS sequence"/>
</dbReference>
<protein>
    <submittedName>
        <fullName evidence="1">Uncharacterized protein</fullName>
    </submittedName>
</protein>
<evidence type="ECO:0000313" key="1">
    <source>
        <dbReference type="EMBL" id="GAA1535804.1"/>
    </source>
</evidence>
<gene>
    <name evidence="1" type="ORF">GCM10009827_062700</name>
</gene>
<reference evidence="2" key="1">
    <citation type="journal article" date="2019" name="Int. J. Syst. Evol. Microbiol.">
        <title>The Global Catalogue of Microorganisms (GCM) 10K type strain sequencing project: providing services to taxonomists for standard genome sequencing and annotation.</title>
        <authorList>
            <consortium name="The Broad Institute Genomics Platform"/>
            <consortium name="The Broad Institute Genome Sequencing Center for Infectious Disease"/>
            <person name="Wu L."/>
            <person name="Ma J."/>
        </authorList>
    </citation>
    <scope>NUCLEOTIDE SEQUENCE [LARGE SCALE GENOMIC DNA]</scope>
    <source>
        <strain evidence="2">JCM 15933</strain>
    </source>
</reference>
<organism evidence="1 2">
    <name type="scientific">Dactylosporangium maewongense</name>
    <dbReference type="NCBI Taxonomy" id="634393"/>
    <lineage>
        <taxon>Bacteria</taxon>
        <taxon>Bacillati</taxon>
        <taxon>Actinomycetota</taxon>
        <taxon>Actinomycetes</taxon>
        <taxon>Micromonosporales</taxon>
        <taxon>Micromonosporaceae</taxon>
        <taxon>Dactylosporangium</taxon>
    </lineage>
</organism>
<proteinExistence type="predicted"/>
<keyword evidence="2" id="KW-1185">Reference proteome</keyword>
<comment type="caution">
    <text evidence="1">The sequence shown here is derived from an EMBL/GenBank/DDBJ whole genome shotgun (WGS) entry which is preliminary data.</text>
</comment>
<accession>A0ABP4M3I0</accession>
<dbReference type="EMBL" id="BAAAQD010000013">
    <property type="protein sequence ID" value="GAA1535804.1"/>
    <property type="molecule type" value="Genomic_DNA"/>
</dbReference>